<proteinExistence type="predicted"/>
<evidence type="ECO:0000313" key="2">
    <source>
        <dbReference type="EMBL" id="CSB22452.1"/>
    </source>
</evidence>
<evidence type="ECO:0000313" key="6">
    <source>
        <dbReference type="Proteomes" id="UP000471242"/>
    </source>
</evidence>
<evidence type="ECO:0000313" key="3">
    <source>
        <dbReference type="EMBL" id="MBS7675607.1"/>
    </source>
</evidence>
<dbReference type="EMBL" id="JAHBND010000953">
    <property type="protein sequence ID" value="MBS7675607.1"/>
    <property type="molecule type" value="Genomic_DNA"/>
</dbReference>
<dbReference type="AlphaFoldDB" id="A0A0H6HGQ1"/>
<protein>
    <submittedName>
        <fullName evidence="4">Uncharacterized protein</fullName>
    </submittedName>
</protein>
<organism evidence="4 6">
    <name type="scientific">Vibrio cholerae</name>
    <dbReference type="NCBI Taxonomy" id="666"/>
    <lineage>
        <taxon>Bacteria</taxon>
        <taxon>Pseudomonadati</taxon>
        <taxon>Pseudomonadota</taxon>
        <taxon>Gammaproteobacteria</taxon>
        <taxon>Vibrionales</taxon>
        <taxon>Vibrionaceae</taxon>
        <taxon>Vibrio</taxon>
    </lineage>
</organism>
<dbReference type="EMBL" id="CWOW01000067">
    <property type="protein sequence ID" value="CSB22452.1"/>
    <property type="molecule type" value="Genomic_DNA"/>
</dbReference>
<dbReference type="Proteomes" id="UP000044806">
    <property type="component" value="Unassembled WGS sequence"/>
</dbReference>
<keyword evidence="1" id="KW-1133">Transmembrane helix</keyword>
<keyword evidence="1" id="KW-0472">Membrane</keyword>
<accession>A0A0H6HGQ1</accession>
<reference evidence="4 6" key="2">
    <citation type="submission" date="2018-09" db="EMBL/GenBank/DDBJ databases">
        <title>Genomic epidemiology reveals two lineages of Vibrio cholerae that can cause global cholera epidemics despite absence of cholera toxin gene.</title>
        <authorList>
            <person name="Wang H."/>
            <person name="Zen W."/>
            <person name="Yu H."/>
            <person name="Zhang W."/>
            <person name="Pan J."/>
            <person name="Yang C."/>
            <person name="Cui Y."/>
        </authorList>
    </citation>
    <scope>NUCLEOTIDE SEQUENCE [LARGE SCALE GENOMIC DNA]</scope>
    <source>
        <strain evidence="4 6">00-1_S85</strain>
    </source>
</reference>
<evidence type="ECO:0000256" key="1">
    <source>
        <dbReference type="SAM" id="Phobius"/>
    </source>
</evidence>
<dbReference type="RefSeq" id="WP_001198131.1">
    <property type="nucleotide sequence ID" value="NZ_AP018677.1"/>
</dbReference>
<evidence type="ECO:0000313" key="5">
    <source>
        <dbReference type="Proteomes" id="UP000044806"/>
    </source>
</evidence>
<name>A0A0H6HGQ1_VIBCL</name>
<dbReference type="Proteomes" id="UP001196338">
    <property type="component" value="Unassembled WGS sequence"/>
</dbReference>
<dbReference type="KEGG" id="vcq:EN18_00755"/>
<reference evidence="2 5" key="1">
    <citation type="submission" date="2015-07" db="EMBL/GenBank/DDBJ databases">
        <authorList>
            <consortium name="Pathogen Informatics"/>
        </authorList>
    </citation>
    <scope>NUCLEOTIDE SEQUENCE [LARGE SCALE GENOMIC DNA]</scope>
    <source>
        <strain evidence="2 5">A51</strain>
    </source>
</reference>
<reference evidence="3" key="4">
    <citation type="submission" date="2023-08" db="EMBL/GenBank/DDBJ databases">
        <title>Vibrio cholerae Outbreaks in Tanzania Exemplify Founder Flush: Simultaneous Increases in Population Size and Genetic Diversity.</title>
        <authorList>
            <person name="Debes A.K."/>
            <person name="Mohammed A."/>
            <person name="Maseke I."/>
            <person name="Almeida M."/>
            <person name="Li S."/>
            <person name="Matimba H."/>
            <person name="Joachim A."/>
            <person name="Mizinduko M."/>
            <person name="Nyanga S."/>
            <person name="Kelly M."/>
            <person name="Kachwamba Y."/>
            <person name="Schaffer A.M."/>
            <person name="Nyanga A.S."/>
            <person name="Mghamba J."/>
            <person name="Mosha F.S."/>
            <person name="Sack D.A."/>
            <person name="Stine O.C."/>
        </authorList>
    </citation>
    <scope>NUCLEOTIDE SEQUENCE</scope>
    <source>
        <strain evidence="3">TDS0091212</strain>
    </source>
</reference>
<gene>
    <name evidence="4" type="ORF">D6U24_18670</name>
    <name evidence="2" type="ORF">ERS013165_03907</name>
    <name evidence="3" type="ORF">KIN13_19570</name>
</gene>
<keyword evidence="1" id="KW-0812">Transmembrane</keyword>
<dbReference type="EMBL" id="QZRB01000037">
    <property type="protein sequence ID" value="MVD25363.1"/>
    <property type="molecule type" value="Genomic_DNA"/>
</dbReference>
<dbReference type="Proteomes" id="UP000471242">
    <property type="component" value="Unassembled WGS sequence"/>
</dbReference>
<feature type="transmembrane region" description="Helical" evidence="1">
    <location>
        <begin position="61"/>
        <end position="85"/>
    </location>
</feature>
<evidence type="ECO:0000313" key="4">
    <source>
        <dbReference type="EMBL" id="MVD25363.1"/>
    </source>
</evidence>
<sequence>MQVSDIGLILDMLAVFLLAKYSLPKEPLYPDGSESLVVGLTQPERTANINKYITHRTISNWAYGLLAFGFILQLSLVETFLNFVVQSLE</sequence>
<reference evidence="3" key="3">
    <citation type="submission" date="2021-05" db="EMBL/GenBank/DDBJ databases">
        <authorList>
            <person name="Stine C."/>
        </authorList>
    </citation>
    <scope>NUCLEOTIDE SEQUENCE</scope>
    <source>
        <strain evidence="3">TDS0091212</strain>
    </source>
</reference>